<evidence type="ECO:0000313" key="1">
    <source>
        <dbReference type="EMBL" id="AIS17174.1"/>
    </source>
</evidence>
<dbReference type="eggNOG" id="COG3427">
    <property type="taxonomic scope" value="Bacteria"/>
</dbReference>
<dbReference type="SUPFAM" id="SSF55961">
    <property type="entry name" value="Bet v1-like"/>
    <property type="match status" value="1"/>
</dbReference>
<organism evidence="1 2">
    <name type="scientific">Pseudomonas rhizosphaerae</name>
    <dbReference type="NCBI Taxonomy" id="216142"/>
    <lineage>
        <taxon>Bacteria</taxon>
        <taxon>Pseudomonadati</taxon>
        <taxon>Pseudomonadota</taxon>
        <taxon>Gammaproteobacteria</taxon>
        <taxon>Pseudomonadales</taxon>
        <taxon>Pseudomonadaceae</taxon>
        <taxon>Pseudomonas</taxon>
    </lineage>
</organism>
<dbReference type="HOGENOM" id="CLU_106645_1_0_6"/>
<reference evidence="1 2" key="1">
    <citation type="journal article" date="2015" name="J. Biotechnol.">
        <title>Complete genome sequence of Pseudomonas rhizosphaerae IH5T (=DSM 16299T), a phosphate-solubilizing rhizobacterium for bacterial biofertilizer.</title>
        <authorList>
            <person name="Kwak Y."/>
            <person name="Jung B.K."/>
            <person name="Shin J.H."/>
        </authorList>
    </citation>
    <scope>NUCLEOTIDE SEQUENCE [LARGE SCALE GENOMIC DNA]</scope>
    <source>
        <strain evidence="1">DSM 16299</strain>
    </source>
</reference>
<dbReference type="InterPro" id="IPR023393">
    <property type="entry name" value="START-like_dom_sf"/>
</dbReference>
<dbReference type="OrthoDB" id="1364128at2"/>
<dbReference type="EMBL" id="CP009533">
    <property type="protein sequence ID" value="AIS17174.1"/>
    <property type="molecule type" value="Genomic_DNA"/>
</dbReference>
<dbReference type="Proteomes" id="UP000029499">
    <property type="component" value="Chromosome"/>
</dbReference>
<dbReference type="Gene3D" id="3.30.530.20">
    <property type="match status" value="1"/>
</dbReference>
<keyword evidence="2" id="KW-1185">Reference proteome</keyword>
<accession>A0A089YNK9</accession>
<dbReference type="CDD" id="cd07821">
    <property type="entry name" value="PYR_PYL_RCAR_like"/>
    <property type="match status" value="1"/>
</dbReference>
<dbReference type="PANTHER" id="PTHR39332:SF7">
    <property type="entry name" value="SRPBCC FAMILY PROTEIN"/>
    <property type="match status" value="1"/>
</dbReference>
<dbReference type="InterPro" id="IPR019587">
    <property type="entry name" value="Polyketide_cyclase/dehydratase"/>
</dbReference>
<sequence length="149" mass="16429">MASVKYTAIIDADPQTIWHVLRQFDSIAEWHTGVAHCTVESGKSADTGGSIRKLTLAEGGFVRQRLLSIDNDLMEFSYGHEESELCITDFLASIKVRPEGDGSRSTVTWQAHFDMTNQDTTYHSIVSAFIIKGQQSLASKLMASMTITA</sequence>
<dbReference type="KEGG" id="prh:LT40_07030"/>
<proteinExistence type="predicted"/>
<evidence type="ECO:0008006" key="3">
    <source>
        <dbReference type="Google" id="ProtNLM"/>
    </source>
</evidence>
<dbReference type="RefSeq" id="WP_043188090.1">
    <property type="nucleotide sequence ID" value="NZ_CP009533.1"/>
</dbReference>
<dbReference type="PANTHER" id="PTHR39332">
    <property type="entry name" value="BLL4707 PROTEIN"/>
    <property type="match status" value="1"/>
</dbReference>
<name>A0A089YNK9_9PSED</name>
<dbReference type="Pfam" id="PF10604">
    <property type="entry name" value="Polyketide_cyc2"/>
    <property type="match status" value="1"/>
</dbReference>
<protein>
    <recommendedName>
        <fullName evidence="3">Polyketide cyclase</fullName>
    </recommendedName>
</protein>
<evidence type="ECO:0000313" key="2">
    <source>
        <dbReference type="Proteomes" id="UP000029499"/>
    </source>
</evidence>
<dbReference type="AlphaFoldDB" id="A0A089YNK9"/>
<gene>
    <name evidence="1" type="ORF">LT40_07030</name>
</gene>